<accession>A0A317U6L5</accession>
<dbReference type="Proteomes" id="UP000247152">
    <property type="component" value="Unassembled WGS sequence"/>
</dbReference>
<dbReference type="OrthoDB" id="5645489at2"/>
<dbReference type="RefSeq" id="WP_110141386.1">
    <property type="nucleotide sequence ID" value="NZ_QHJG01000003.1"/>
</dbReference>
<dbReference type="InterPro" id="IPR032710">
    <property type="entry name" value="NTF2-like_dom_sf"/>
</dbReference>
<dbReference type="AlphaFoldDB" id="A0A317U6L5"/>
<reference evidence="3 5" key="2">
    <citation type="submission" date="2018-12" db="EMBL/GenBank/DDBJ databases">
        <title>Legionella sp,whole genome shotgun sequence.</title>
        <authorList>
            <person name="Wu H."/>
        </authorList>
    </citation>
    <scope>NUCLEOTIDE SEQUENCE [LARGE SCALE GENOMIC DNA]</scope>
    <source>
        <strain evidence="5">km489</strain>
        <strain evidence="3">Km489</strain>
    </source>
</reference>
<dbReference type="SUPFAM" id="SSF54427">
    <property type="entry name" value="NTF2-like"/>
    <property type="match status" value="1"/>
</dbReference>
<organism evidence="2 4">
    <name type="scientific">Legionella qingyii</name>
    <dbReference type="NCBI Taxonomy" id="2184757"/>
    <lineage>
        <taxon>Bacteria</taxon>
        <taxon>Pseudomonadati</taxon>
        <taxon>Pseudomonadota</taxon>
        <taxon>Gammaproteobacteria</taxon>
        <taxon>Legionellales</taxon>
        <taxon>Legionellaceae</taxon>
        <taxon>Legionella</taxon>
    </lineage>
</organism>
<dbReference type="EMBL" id="QHJG01000008">
    <property type="protein sequence ID" value="PWY56504.1"/>
    <property type="molecule type" value="Genomic_DNA"/>
</dbReference>
<keyword evidence="5" id="KW-1185">Reference proteome</keyword>
<gene>
    <name evidence="2" type="ORF">DGG96_02185</name>
    <name evidence="1" type="ORF">DGG96_07005</name>
    <name evidence="3" type="ORF">ELY20_04490</name>
</gene>
<dbReference type="Gene3D" id="3.10.450.50">
    <property type="match status" value="1"/>
</dbReference>
<evidence type="ECO:0000313" key="1">
    <source>
        <dbReference type="EMBL" id="PWY56504.1"/>
    </source>
</evidence>
<evidence type="ECO:0000313" key="5">
    <source>
        <dbReference type="Proteomes" id="UP000287374"/>
    </source>
</evidence>
<evidence type="ECO:0000313" key="3">
    <source>
        <dbReference type="EMBL" id="RUR25021.1"/>
    </source>
</evidence>
<dbReference type="EMBL" id="RZGX01000004">
    <property type="protein sequence ID" value="RUR25021.1"/>
    <property type="molecule type" value="Genomic_DNA"/>
</dbReference>
<evidence type="ECO:0000313" key="4">
    <source>
        <dbReference type="Proteomes" id="UP000247152"/>
    </source>
</evidence>
<name>A0A317U6L5_9GAMM</name>
<dbReference type="EMBL" id="QHJG01000003">
    <property type="protein sequence ID" value="PWY57139.1"/>
    <property type="molecule type" value="Genomic_DNA"/>
</dbReference>
<protein>
    <recommendedName>
        <fullName evidence="6">Coiled-coil protein</fullName>
    </recommendedName>
</protein>
<evidence type="ECO:0000313" key="2">
    <source>
        <dbReference type="EMBL" id="PWY57139.1"/>
    </source>
</evidence>
<evidence type="ECO:0008006" key="6">
    <source>
        <dbReference type="Google" id="ProtNLM"/>
    </source>
</evidence>
<proteinExistence type="predicted"/>
<dbReference type="Proteomes" id="UP000287374">
    <property type="component" value="Unassembled WGS sequence"/>
</dbReference>
<reference evidence="2 4" key="1">
    <citation type="submission" date="2018-05" db="EMBL/GenBank/DDBJ databases">
        <title>Legionella qingyii sp.nov., whole genome shotgun sequence.</title>
        <authorList>
            <person name="Wu H."/>
            <person name="Zhu Q."/>
            <person name="Hu C."/>
        </authorList>
    </citation>
    <scope>NUCLEOTIDE SEQUENCE [LARGE SCALE GENOMIC DNA]</scope>
    <source>
        <strain evidence="2 4">HEB18</strain>
    </source>
</reference>
<sequence>MNYSSIAIDPDKLIPDNKQGMITDNGTFYRKGTSLATFDNAKKYQALIDRGVKDIAHPEIQTAINDQRFITNMMAVGLYFSFFPEADWLADEKQEGRMMPALLMLQQYPNKLSPELQQRLLHIKNKLNPITQTLIEETLDYHQNYLNRLEKTKKYISHLFMQYVHGLENQDITDIDALWLDKAESCLIVPSFDTPIRGKTNIINFTQRNFSNFKKLTFQVSNIEVDIDLIKGIAHLYALKTLKVELKEDNAFKGKPIPTKAVVNVAFIRLDVPSCQPILKGFENWRLGNWKIYNWTECFPYSQF</sequence>
<comment type="caution">
    <text evidence="2">The sequence shown here is derived from an EMBL/GenBank/DDBJ whole genome shotgun (WGS) entry which is preliminary data.</text>
</comment>